<dbReference type="EnsemblPlants" id="Bra023747.1">
    <property type="protein sequence ID" value="Bra023747.1-P"/>
    <property type="gene ID" value="Bra023747"/>
</dbReference>
<dbReference type="Proteomes" id="UP000011750">
    <property type="component" value="Chromosome A01"/>
</dbReference>
<reference evidence="2 3" key="2">
    <citation type="journal article" date="2018" name="Hortic Res">
        <title>Improved Brassica rapa reference genome by single-molecule sequencing and chromosome conformation capture technologies.</title>
        <authorList>
            <person name="Zhang L."/>
            <person name="Cai X."/>
            <person name="Wu J."/>
            <person name="Liu M."/>
            <person name="Grob S."/>
            <person name="Cheng F."/>
            <person name="Liang J."/>
            <person name="Cai C."/>
            <person name="Liu Z."/>
            <person name="Liu B."/>
            <person name="Wang F."/>
            <person name="Li S."/>
            <person name="Liu F."/>
            <person name="Li X."/>
            <person name="Cheng L."/>
            <person name="Yang W."/>
            <person name="Li M.H."/>
            <person name="Grossniklaus U."/>
            <person name="Zheng H."/>
            <person name="Wang X."/>
        </authorList>
    </citation>
    <scope>NUCLEOTIDE SEQUENCE [LARGE SCALE GENOMIC DNA]</scope>
    <source>
        <strain evidence="2 3">cv. Chiifu-401-42</strain>
    </source>
</reference>
<reference evidence="2" key="3">
    <citation type="submission" date="2023-03" db="UniProtKB">
        <authorList>
            <consortium name="EnsemblPlants"/>
        </authorList>
    </citation>
    <scope>IDENTIFICATION</scope>
    <source>
        <strain evidence="2">cv. Chiifu-401-42</strain>
    </source>
</reference>
<feature type="transmembrane region" description="Helical" evidence="1">
    <location>
        <begin position="29"/>
        <end position="50"/>
    </location>
</feature>
<dbReference type="HOGENOM" id="CLU_3090061_0_0_1"/>
<keyword evidence="1" id="KW-0812">Transmembrane</keyword>
<evidence type="ECO:0000313" key="3">
    <source>
        <dbReference type="Proteomes" id="UP000011750"/>
    </source>
</evidence>
<reference evidence="2 3" key="1">
    <citation type="journal article" date="2011" name="Nat. Genet.">
        <title>The genome of the mesopolyploid crop species Brassica rapa.</title>
        <authorList>
            <consortium name="Brassica rapa Genome Sequencing Project Consortium"/>
            <person name="Wang X."/>
            <person name="Wang H."/>
            <person name="Wang J."/>
            <person name="Sun R."/>
            <person name="Wu J."/>
            <person name="Liu S."/>
            <person name="Bai Y."/>
            <person name="Mun J.H."/>
            <person name="Bancroft I."/>
            <person name="Cheng F."/>
            <person name="Huang S."/>
            <person name="Li X."/>
            <person name="Hua W."/>
            <person name="Wang J."/>
            <person name="Wang X."/>
            <person name="Freeling M."/>
            <person name="Pires J.C."/>
            <person name="Paterson A.H."/>
            <person name="Chalhoub B."/>
            <person name="Wang B."/>
            <person name="Hayward A."/>
            <person name="Sharpe A.G."/>
            <person name="Park B.S."/>
            <person name="Weisshaar B."/>
            <person name="Liu B."/>
            <person name="Li B."/>
            <person name="Liu B."/>
            <person name="Tong C."/>
            <person name="Song C."/>
            <person name="Duran C."/>
            <person name="Peng C."/>
            <person name="Geng C."/>
            <person name="Koh C."/>
            <person name="Lin C."/>
            <person name="Edwards D."/>
            <person name="Mu D."/>
            <person name="Shen D."/>
            <person name="Soumpourou E."/>
            <person name="Li F."/>
            <person name="Fraser F."/>
            <person name="Conant G."/>
            <person name="Lassalle G."/>
            <person name="King G.J."/>
            <person name="Bonnema G."/>
            <person name="Tang H."/>
            <person name="Wang H."/>
            <person name="Belcram H."/>
            <person name="Zhou H."/>
            <person name="Hirakawa H."/>
            <person name="Abe H."/>
            <person name="Guo H."/>
            <person name="Wang H."/>
            <person name="Jin H."/>
            <person name="Parkin I.A."/>
            <person name="Batley J."/>
            <person name="Kim J.S."/>
            <person name="Just J."/>
            <person name="Li J."/>
            <person name="Xu J."/>
            <person name="Deng J."/>
            <person name="Kim J.A."/>
            <person name="Li J."/>
            <person name="Yu J."/>
            <person name="Meng J."/>
            <person name="Wang J."/>
            <person name="Min J."/>
            <person name="Poulain J."/>
            <person name="Wang J."/>
            <person name="Hatakeyama K."/>
            <person name="Wu K."/>
            <person name="Wang L."/>
            <person name="Fang L."/>
            <person name="Trick M."/>
            <person name="Links M.G."/>
            <person name="Zhao M."/>
            <person name="Jin M."/>
            <person name="Ramchiary N."/>
            <person name="Drou N."/>
            <person name="Berkman P.J."/>
            <person name="Cai Q."/>
            <person name="Huang Q."/>
            <person name="Li R."/>
            <person name="Tabata S."/>
            <person name="Cheng S."/>
            <person name="Zhang S."/>
            <person name="Zhang S."/>
            <person name="Huang S."/>
            <person name="Sato S."/>
            <person name="Sun S."/>
            <person name="Kwon S.J."/>
            <person name="Choi S.R."/>
            <person name="Lee T.H."/>
            <person name="Fan W."/>
            <person name="Zhao X."/>
            <person name="Tan X."/>
            <person name="Xu X."/>
            <person name="Wang Y."/>
            <person name="Qiu Y."/>
            <person name="Yin Y."/>
            <person name="Li Y."/>
            <person name="Du Y."/>
            <person name="Liao Y."/>
            <person name="Lim Y."/>
            <person name="Narusaka Y."/>
            <person name="Wang Y."/>
            <person name="Wang Z."/>
            <person name="Li Z."/>
            <person name="Wang Z."/>
            <person name="Xiong Z."/>
            <person name="Zhang Z."/>
        </authorList>
    </citation>
    <scope>NUCLEOTIDE SEQUENCE [LARGE SCALE GENOMIC DNA]</scope>
    <source>
        <strain evidence="2 3">cv. Chiifu-401-42</strain>
    </source>
</reference>
<dbReference type="InParanoid" id="M4E4P3"/>
<accession>M4E4P3</accession>
<organism evidence="2 3">
    <name type="scientific">Brassica campestris</name>
    <name type="common">Field mustard</name>
    <dbReference type="NCBI Taxonomy" id="3711"/>
    <lineage>
        <taxon>Eukaryota</taxon>
        <taxon>Viridiplantae</taxon>
        <taxon>Streptophyta</taxon>
        <taxon>Embryophyta</taxon>
        <taxon>Tracheophyta</taxon>
        <taxon>Spermatophyta</taxon>
        <taxon>Magnoliopsida</taxon>
        <taxon>eudicotyledons</taxon>
        <taxon>Gunneridae</taxon>
        <taxon>Pentapetalae</taxon>
        <taxon>rosids</taxon>
        <taxon>malvids</taxon>
        <taxon>Brassicales</taxon>
        <taxon>Brassicaceae</taxon>
        <taxon>Brassiceae</taxon>
        <taxon>Brassica</taxon>
    </lineage>
</organism>
<name>M4E4P3_BRACM</name>
<protein>
    <submittedName>
        <fullName evidence="2">Uncharacterized protein</fullName>
    </submittedName>
</protein>
<keyword evidence="1" id="KW-1133">Transmembrane helix</keyword>
<evidence type="ECO:0000256" key="1">
    <source>
        <dbReference type="SAM" id="Phobius"/>
    </source>
</evidence>
<sequence length="52" mass="5422">MFFLSLDLLGRSGSGGVDPPSSFSALSELVLLFVFYLLSVPCLVSGGVIVSQ</sequence>
<dbReference type="Gramene" id="Bra023747.1">
    <property type="protein sequence ID" value="Bra023747.1-P"/>
    <property type="gene ID" value="Bra023747"/>
</dbReference>
<proteinExistence type="predicted"/>
<evidence type="ECO:0000313" key="2">
    <source>
        <dbReference type="EnsemblPlants" id="Bra023747.1-P"/>
    </source>
</evidence>
<keyword evidence="3" id="KW-1185">Reference proteome</keyword>
<keyword evidence="1" id="KW-0472">Membrane</keyword>
<dbReference type="AlphaFoldDB" id="M4E4P3"/>